<reference evidence="3 4" key="2">
    <citation type="journal article" date="2010" name="Stand. Genomic Sci.">
        <title>Complete genome sequence of Kribbella flavida type strain (IFO 14399).</title>
        <authorList>
            <person name="Pukall R."/>
            <person name="Lapidus A."/>
            <person name="Glavina Del Rio T."/>
            <person name="Copeland A."/>
            <person name="Tice H."/>
            <person name="Cheng J.-F."/>
            <person name="Lucas S."/>
            <person name="Chen F."/>
            <person name="Nolan M."/>
            <person name="LaButti K."/>
            <person name="Pati A."/>
            <person name="Ivanova N."/>
            <person name="Mavrommatis K."/>
            <person name="Mikhailova N."/>
            <person name="Pitluck S."/>
            <person name="Bruce D."/>
            <person name="Goodwin L."/>
            <person name="Land M."/>
            <person name="Hauser L."/>
            <person name="Chang Y.-J."/>
            <person name="Jeffries C.D."/>
            <person name="Chen A."/>
            <person name="Palaniappan K."/>
            <person name="Chain P."/>
            <person name="Rohde M."/>
            <person name="Goeker M."/>
            <person name="Bristow J."/>
            <person name="Eisen J.A."/>
            <person name="Markowitz V."/>
            <person name="Hugenholtz P."/>
            <person name="Kyrpides N.C."/>
            <person name="Klenk H.-P."/>
            <person name="Brettin T."/>
        </authorList>
    </citation>
    <scope>NUCLEOTIDE SEQUENCE [LARGE SCALE GENOMIC DNA]</scope>
    <source>
        <strain evidence="4">DSM 17836 / JCM 10339 / NBRC 14399</strain>
    </source>
</reference>
<organism evidence="3 4">
    <name type="scientific">Kribbella flavida (strain DSM 17836 / JCM 10339 / NBRC 14399)</name>
    <dbReference type="NCBI Taxonomy" id="479435"/>
    <lineage>
        <taxon>Bacteria</taxon>
        <taxon>Bacillati</taxon>
        <taxon>Actinomycetota</taxon>
        <taxon>Actinomycetes</taxon>
        <taxon>Propionibacteriales</taxon>
        <taxon>Kribbellaceae</taxon>
        <taxon>Kribbella</taxon>
    </lineage>
</organism>
<proteinExistence type="predicted"/>
<protein>
    <submittedName>
        <fullName evidence="3">Uncharacterized protein</fullName>
    </submittedName>
</protein>
<dbReference type="OrthoDB" id="4951023at2"/>
<dbReference type="AlphaFoldDB" id="D2PQZ9"/>
<dbReference type="EMBL" id="CP001736">
    <property type="protein sequence ID" value="ADB31132.1"/>
    <property type="molecule type" value="Genomic_DNA"/>
</dbReference>
<accession>D2PQZ9</accession>
<evidence type="ECO:0000313" key="4">
    <source>
        <dbReference type="Proteomes" id="UP000007967"/>
    </source>
</evidence>
<name>D2PQZ9_KRIFD</name>
<keyword evidence="2" id="KW-1133">Transmembrane helix</keyword>
<feature type="transmembrane region" description="Helical" evidence="2">
    <location>
        <begin position="29"/>
        <end position="52"/>
    </location>
</feature>
<dbReference type="RefSeq" id="WP_012919688.1">
    <property type="nucleotide sequence ID" value="NC_013729.1"/>
</dbReference>
<evidence type="ECO:0000256" key="2">
    <source>
        <dbReference type="SAM" id="Phobius"/>
    </source>
</evidence>
<feature type="compositionally biased region" description="Polar residues" evidence="1">
    <location>
        <begin position="94"/>
        <end position="110"/>
    </location>
</feature>
<keyword evidence="2" id="KW-0812">Transmembrane</keyword>
<feature type="region of interest" description="Disordered" evidence="1">
    <location>
        <begin position="54"/>
        <end position="110"/>
    </location>
</feature>
<sequence>MIGHQAAQQFLVLENGLLYVPAGTGAGSLAWLVDFLVIAVVACAGLAGISYVNVDSGLSDHRPAKRRTRPHPWPDEIAPQRGGGRTPKPLTKELSPSANGQGSADWSDTR</sequence>
<gene>
    <name evidence="3" type="ordered locus">Kfla_2043</name>
</gene>
<keyword evidence="2" id="KW-0472">Membrane</keyword>
<evidence type="ECO:0000256" key="1">
    <source>
        <dbReference type="SAM" id="MobiDB-lite"/>
    </source>
</evidence>
<evidence type="ECO:0000313" key="3">
    <source>
        <dbReference type="EMBL" id="ADB31132.1"/>
    </source>
</evidence>
<dbReference type="Proteomes" id="UP000007967">
    <property type="component" value="Chromosome"/>
</dbReference>
<keyword evidence="4" id="KW-1185">Reference proteome</keyword>
<reference evidence="4" key="1">
    <citation type="submission" date="2009-09" db="EMBL/GenBank/DDBJ databases">
        <title>The complete genome of Kribbella flavida DSM 17836.</title>
        <authorList>
            <consortium name="US DOE Joint Genome Institute (JGI-PGF)"/>
            <person name="Lucas S."/>
            <person name="Copeland A."/>
            <person name="Lapidus A."/>
            <person name="Glavina del Rio T."/>
            <person name="Dalin E."/>
            <person name="Tice H."/>
            <person name="Bruce D."/>
            <person name="Goodwin L."/>
            <person name="Pitluck S."/>
            <person name="Kyrpides N."/>
            <person name="Mavromatis K."/>
            <person name="Ivanova N."/>
            <person name="Saunders E."/>
            <person name="Brettin T."/>
            <person name="Detter J.C."/>
            <person name="Han C."/>
            <person name="Larimer F."/>
            <person name="Land M."/>
            <person name="Hauser L."/>
            <person name="Markowitz V."/>
            <person name="Cheng J.-F."/>
            <person name="Hugenholtz P."/>
            <person name="Woyke T."/>
            <person name="Wu D."/>
            <person name="Pukall R."/>
            <person name="Klenk H.-P."/>
            <person name="Eisen J.A."/>
        </authorList>
    </citation>
    <scope>NUCLEOTIDE SEQUENCE [LARGE SCALE GENOMIC DNA]</scope>
    <source>
        <strain evidence="4">DSM 17836 / JCM 10339 / NBRC 14399</strain>
    </source>
</reference>
<dbReference type="KEGG" id="kfl:Kfla_2043"/>
<dbReference type="HOGENOM" id="CLU_2167622_0_0_11"/>